<keyword evidence="2" id="KW-0378">Hydrolase</keyword>
<evidence type="ECO:0000313" key="5">
    <source>
        <dbReference type="Proteomes" id="UP000307749"/>
    </source>
</evidence>
<evidence type="ECO:0000256" key="1">
    <source>
        <dbReference type="ARBA" id="ARBA00022729"/>
    </source>
</evidence>
<evidence type="ECO:0000259" key="3">
    <source>
        <dbReference type="Pfam" id="PF00326"/>
    </source>
</evidence>
<dbReference type="STRING" id="993689.GCA_002077135_02135"/>
<dbReference type="SUPFAM" id="SSF53474">
    <property type="entry name" value="alpha/beta-Hydrolases"/>
    <property type="match status" value="1"/>
</dbReference>
<dbReference type="InterPro" id="IPR029058">
    <property type="entry name" value="AB_hydrolase_fold"/>
</dbReference>
<dbReference type="Proteomes" id="UP000307749">
    <property type="component" value="Unassembled WGS sequence"/>
</dbReference>
<keyword evidence="5" id="KW-1185">Reference proteome</keyword>
<accession>A0A4S3KQW1</accession>
<proteinExistence type="predicted"/>
<dbReference type="OrthoDB" id="9764953at2"/>
<name>A0A4S3KQW1_9GAMM</name>
<dbReference type="PANTHER" id="PTHR43037:SF5">
    <property type="entry name" value="FERULOYL ESTERASE"/>
    <property type="match status" value="1"/>
</dbReference>
<reference evidence="4 5" key="1">
    <citation type="submission" date="2017-02" db="EMBL/GenBank/DDBJ databases">
        <title>Whole genome sequencing of Metallibacterium scheffleri DSM 24874 (T).</title>
        <authorList>
            <person name="Kumar S."/>
            <person name="Patil P."/>
            <person name="Patil P.B."/>
        </authorList>
    </citation>
    <scope>NUCLEOTIDE SEQUENCE [LARGE SCALE GENOMIC DNA]</scope>
    <source>
        <strain evidence="4 5">DSM 24874</strain>
    </source>
</reference>
<dbReference type="GO" id="GO:0006508">
    <property type="term" value="P:proteolysis"/>
    <property type="evidence" value="ECO:0007669"/>
    <property type="project" value="InterPro"/>
</dbReference>
<protein>
    <recommendedName>
        <fullName evidence="3">Peptidase S9 prolyl oligopeptidase catalytic domain-containing protein</fullName>
    </recommendedName>
</protein>
<organism evidence="4 5">
    <name type="scientific">Metallibacterium scheffleri</name>
    <dbReference type="NCBI Taxonomy" id="993689"/>
    <lineage>
        <taxon>Bacteria</taxon>
        <taxon>Pseudomonadati</taxon>
        <taxon>Pseudomonadota</taxon>
        <taxon>Gammaproteobacteria</taxon>
        <taxon>Lysobacterales</taxon>
        <taxon>Rhodanobacteraceae</taxon>
        <taxon>Metallibacterium</taxon>
    </lineage>
</organism>
<dbReference type="InterPro" id="IPR050955">
    <property type="entry name" value="Plant_Biomass_Hydrol_Est"/>
</dbReference>
<dbReference type="PANTHER" id="PTHR43037">
    <property type="entry name" value="UNNAMED PRODUCT-RELATED"/>
    <property type="match status" value="1"/>
</dbReference>
<dbReference type="GO" id="GO:0008236">
    <property type="term" value="F:serine-type peptidase activity"/>
    <property type="evidence" value="ECO:0007669"/>
    <property type="project" value="InterPro"/>
</dbReference>
<dbReference type="AlphaFoldDB" id="A0A4S3KQW1"/>
<evidence type="ECO:0000313" key="4">
    <source>
        <dbReference type="EMBL" id="THD10524.1"/>
    </source>
</evidence>
<dbReference type="RefSeq" id="WP_081127518.1">
    <property type="nucleotide sequence ID" value="NZ_LDOS01000002.1"/>
</dbReference>
<dbReference type="Pfam" id="PF00326">
    <property type="entry name" value="Peptidase_S9"/>
    <property type="match status" value="1"/>
</dbReference>
<gene>
    <name evidence="4" type="ORF">B1806_08020</name>
</gene>
<dbReference type="EMBL" id="MWQO01000025">
    <property type="protein sequence ID" value="THD10524.1"/>
    <property type="molecule type" value="Genomic_DNA"/>
</dbReference>
<keyword evidence="1" id="KW-0732">Signal</keyword>
<sequence>MSSHASIATDPFSAREFMRDGHRVRYRLHAPSGTSLARPVLLFLHGSGECGTDNLAQTQVGLGPALLRGVVPFPLLSVMPQLPPGACWQDGHVEDALAAVDDACTHAAGDPARVALTGLSRGGYGVWQLALTHRGRFRALIPVCAGVTARASDPGLRVAALDGSQDPWRDAARGLHEVPVWMVHGALDDVIPVEQSRRMAAALREAGATPRYRELPGLGHNAWDAAYGDAALWRWLRDILATGAR</sequence>
<comment type="caution">
    <text evidence="4">The sequence shown here is derived from an EMBL/GenBank/DDBJ whole genome shotgun (WGS) entry which is preliminary data.</text>
</comment>
<feature type="domain" description="Peptidase S9 prolyl oligopeptidase catalytic" evidence="3">
    <location>
        <begin position="88"/>
        <end position="236"/>
    </location>
</feature>
<dbReference type="Gene3D" id="3.40.50.1820">
    <property type="entry name" value="alpha/beta hydrolase"/>
    <property type="match status" value="1"/>
</dbReference>
<evidence type="ECO:0000256" key="2">
    <source>
        <dbReference type="ARBA" id="ARBA00022801"/>
    </source>
</evidence>
<dbReference type="InterPro" id="IPR001375">
    <property type="entry name" value="Peptidase_S9_cat"/>
</dbReference>